<dbReference type="GO" id="GO:0000272">
    <property type="term" value="P:polysaccharide catabolic process"/>
    <property type="evidence" value="ECO:0007669"/>
    <property type="project" value="UniProtKB-KW"/>
</dbReference>
<evidence type="ECO:0000256" key="1">
    <source>
        <dbReference type="ARBA" id="ARBA00000405"/>
    </source>
</evidence>
<evidence type="ECO:0000313" key="11">
    <source>
        <dbReference type="EMBL" id="KAF2426282.1"/>
    </source>
</evidence>
<evidence type="ECO:0000256" key="3">
    <source>
        <dbReference type="ARBA" id="ARBA00007799"/>
    </source>
</evidence>
<dbReference type="AlphaFoldDB" id="A0A9P4NKW1"/>
<keyword evidence="5 10" id="KW-0732">Signal</keyword>
<comment type="similarity">
    <text evidence="3 10">Belongs to the glycosyl hydrolase 75 family.</text>
</comment>
<dbReference type="EMBL" id="MU007065">
    <property type="protein sequence ID" value="KAF2426282.1"/>
    <property type="molecule type" value="Genomic_DNA"/>
</dbReference>
<comment type="subcellular location">
    <subcellularLocation>
        <location evidence="2 10">Secreted</location>
    </subcellularLocation>
</comment>
<keyword evidence="8 10" id="KW-0326">Glycosidase</keyword>
<keyword evidence="4" id="KW-0964">Secreted</keyword>
<dbReference type="InterPro" id="IPR009939">
    <property type="entry name" value="Chitosanase_fungal"/>
</dbReference>
<dbReference type="PANTHER" id="PTHR42061">
    <property type="entry name" value="ENDO-CHITOSANASE"/>
    <property type="match status" value="1"/>
</dbReference>
<dbReference type="GO" id="GO:0016977">
    <property type="term" value="F:chitosanase activity"/>
    <property type="evidence" value="ECO:0007669"/>
    <property type="project" value="UniProtKB-EC"/>
</dbReference>
<dbReference type="EC" id="3.2.1.132" evidence="10"/>
<evidence type="ECO:0000256" key="4">
    <source>
        <dbReference type="ARBA" id="ARBA00022525"/>
    </source>
</evidence>
<evidence type="ECO:0000256" key="9">
    <source>
        <dbReference type="ARBA" id="ARBA00023326"/>
    </source>
</evidence>
<dbReference type="GO" id="GO:0005576">
    <property type="term" value="C:extracellular region"/>
    <property type="evidence" value="ECO:0007669"/>
    <property type="project" value="UniProtKB-SubCell"/>
</dbReference>
<comment type="catalytic activity">
    <reaction evidence="1 10">
        <text>Endohydrolysis of beta-(1-&gt;4)-linkages between D-glucosamine residues in a partly acetylated chitosan.</text>
        <dbReference type="EC" id="3.2.1.132"/>
    </reaction>
</comment>
<comment type="caution">
    <text evidence="11">The sequence shown here is derived from an EMBL/GenBank/DDBJ whole genome shotgun (WGS) entry which is preliminary data.</text>
</comment>
<dbReference type="OrthoDB" id="4756206at2759"/>
<evidence type="ECO:0000313" key="12">
    <source>
        <dbReference type="Proteomes" id="UP000800235"/>
    </source>
</evidence>
<keyword evidence="6 10" id="KW-0378">Hydrolase</keyword>
<dbReference type="Pfam" id="PF07335">
    <property type="entry name" value="Glyco_hydro_75"/>
    <property type="match status" value="1"/>
</dbReference>
<dbReference type="Proteomes" id="UP000800235">
    <property type="component" value="Unassembled WGS sequence"/>
</dbReference>
<keyword evidence="9 10" id="KW-0624">Polysaccharide degradation</keyword>
<proteinExistence type="inferred from homology"/>
<feature type="signal peptide" evidence="10">
    <location>
        <begin position="1"/>
        <end position="23"/>
    </location>
</feature>
<gene>
    <name evidence="11" type="ORF">EJ08DRAFT_616689</name>
</gene>
<evidence type="ECO:0000256" key="8">
    <source>
        <dbReference type="ARBA" id="ARBA00023295"/>
    </source>
</evidence>
<evidence type="ECO:0000256" key="5">
    <source>
        <dbReference type="ARBA" id="ARBA00022729"/>
    </source>
</evidence>
<keyword evidence="12" id="KW-1185">Reference proteome</keyword>
<protein>
    <recommendedName>
        <fullName evidence="10">Endo-chitosanase</fullName>
        <ecNumber evidence="10">3.2.1.132</ecNumber>
    </recommendedName>
</protein>
<organism evidence="11 12">
    <name type="scientific">Tothia fuscella</name>
    <dbReference type="NCBI Taxonomy" id="1048955"/>
    <lineage>
        <taxon>Eukaryota</taxon>
        <taxon>Fungi</taxon>
        <taxon>Dikarya</taxon>
        <taxon>Ascomycota</taxon>
        <taxon>Pezizomycotina</taxon>
        <taxon>Dothideomycetes</taxon>
        <taxon>Pleosporomycetidae</taxon>
        <taxon>Venturiales</taxon>
        <taxon>Cylindrosympodiaceae</taxon>
        <taxon>Tothia</taxon>
    </lineage>
</organism>
<dbReference type="PANTHER" id="PTHR42061:SF6">
    <property type="entry name" value="ENDO-CHITOSANASE"/>
    <property type="match status" value="1"/>
</dbReference>
<keyword evidence="7" id="KW-0119">Carbohydrate metabolism</keyword>
<reference evidence="11" key="1">
    <citation type="journal article" date="2020" name="Stud. Mycol.">
        <title>101 Dothideomycetes genomes: a test case for predicting lifestyles and emergence of pathogens.</title>
        <authorList>
            <person name="Haridas S."/>
            <person name="Albert R."/>
            <person name="Binder M."/>
            <person name="Bloem J."/>
            <person name="Labutti K."/>
            <person name="Salamov A."/>
            <person name="Andreopoulos B."/>
            <person name="Baker S."/>
            <person name="Barry K."/>
            <person name="Bills G."/>
            <person name="Bluhm B."/>
            <person name="Cannon C."/>
            <person name="Castanera R."/>
            <person name="Culley D."/>
            <person name="Daum C."/>
            <person name="Ezra D."/>
            <person name="Gonzalez J."/>
            <person name="Henrissat B."/>
            <person name="Kuo A."/>
            <person name="Liang C."/>
            <person name="Lipzen A."/>
            <person name="Lutzoni F."/>
            <person name="Magnuson J."/>
            <person name="Mondo S."/>
            <person name="Nolan M."/>
            <person name="Ohm R."/>
            <person name="Pangilinan J."/>
            <person name="Park H.-J."/>
            <person name="Ramirez L."/>
            <person name="Alfaro M."/>
            <person name="Sun H."/>
            <person name="Tritt A."/>
            <person name="Yoshinaga Y."/>
            <person name="Zwiers L.-H."/>
            <person name="Turgeon B."/>
            <person name="Goodwin S."/>
            <person name="Spatafora J."/>
            <person name="Crous P."/>
            <person name="Grigoriev I."/>
        </authorList>
    </citation>
    <scope>NUCLEOTIDE SEQUENCE</scope>
    <source>
        <strain evidence="11">CBS 130266</strain>
    </source>
</reference>
<comment type="function">
    <text evidence="10">Chitosanase catalyzing the endo-type cleavage of chitosan, the deacylated form of chitin. Chitosanase may be crucial in the degradation of the deacetylated portion of chitin in the fungal cell wall.</text>
</comment>
<evidence type="ECO:0000256" key="6">
    <source>
        <dbReference type="ARBA" id="ARBA00022801"/>
    </source>
</evidence>
<sequence>MAALRIHSVIGFISISLLCLTSAGTVPSNLQNFITTVKNGGACKNPFPHSFYDLDGASQNFRYCNDYSSQGIIYIKGPGAKLANMDIDCDGIQPPNRPGDDGRCGSSTDTQATTSFQDVVQTYGIEDLNAFVHSYVVLGNYNDAGGKPPKYVTFHPEEHGVEPLSVVAVVCNNQLLYGVWGDANGDDGPPLVGEASISLATLCFGADSVNGNEGHDASDVMYIAFTGHDAVPGAKGADWTATDASSFQASLKTLGDRLVSRISVTSA</sequence>
<evidence type="ECO:0000256" key="7">
    <source>
        <dbReference type="ARBA" id="ARBA00023277"/>
    </source>
</evidence>
<feature type="chain" id="PRO_5040546600" description="Endo-chitosanase" evidence="10">
    <location>
        <begin position="24"/>
        <end position="267"/>
    </location>
</feature>
<name>A0A9P4NKW1_9PEZI</name>
<evidence type="ECO:0000256" key="10">
    <source>
        <dbReference type="RuleBase" id="RU361208"/>
    </source>
</evidence>
<accession>A0A9P4NKW1</accession>
<evidence type="ECO:0000256" key="2">
    <source>
        <dbReference type="ARBA" id="ARBA00004613"/>
    </source>
</evidence>